<proteinExistence type="predicted"/>
<accession>A0A1T4KRQ9</accession>
<evidence type="ECO:0000313" key="3">
    <source>
        <dbReference type="EMBL" id="SJZ45112.1"/>
    </source>
</evidence>
<reference evidence="3 4" key="1">
    <citation type="submission" date="2017-02" db="EMBL/GenBank/DDBJ databases">
        <authorList>
            <person name="Peterson S.W."/>
        </authorList>
    </citation>
    <scope>NUCLEOTIDE SEQUENCE [LARGE SCALE GENOMIC DNA]</scope>
    <source>
        <strain evidence="3 4">ATCC 17233</strain>
    </source>
</reference>
<dbReference type="Proteomes" id="UP000189857">
    <property type="component" value="Unassembled WGS sequence"/>
</dbReference>
<dbReference type="OrthoDB" id="9803139at2"/>
<sequence length="94" mass="10769">MINYDIKAQIFLTDKDKCFSGYRPAHLINNYLTTGIHTYIGVDCLRKGESTEGYIKFISPEFYPHTIKVGDIIIFQEDSKTVGHIEVLEVLNDL</sequence>
<dbReference type="GO" id="GO:0005525">
    <property type="term" value="F:GTP binding"/>
    <property type="evidence" value="ECO:0007669"/>
    <property type="project" value="UniProtKB-KW"/>
</dbReference>
<name>A0A1T4KRQ9_9FIRM</name>
<dbReference type="SUPFAM" id="SSF50465">
    <property type="entry name" value="EF-Tu/eEF-1alpha/eIF2-gamma C-terminal domain"/>
    <property type="match status" value="1"/>
</dbReference>
<protein>
    <submittedName>
        <fullName evidence="3">Elongation factor Tu</fullName>
    </submittedName>
</protein>
<dbReference type="GO" id="GO:0003746">
    <property type="term" value="F:translation elongation factor activity"/>
    <property type="evidence" value="ECO:0007669"/>
    <property type="project" value="UniProtKB-KW"/>
</dbReference>
<keyword evidence="3" id="KW-0648">Protein biosynthesis</keyword>
<dbReference type="InterPro" id="IPR009001">
    <property type="entry name" value="Transl_elong_EF1A/Init_IF2_C"/>
</dbReference>
<keyword evidence="1" id="KW-0547">Nucleotide-binding</keyword>
<keyword evidence="2" id="KW-0342">GTP-binding</keyword>
<keyword evidence="4" id="KW-1185">Reference proteome</keyword>
<dbReference type="RefSeq" id="WP_078786200.1">
    <property type="nucleotide sequence ID" value="NZ_FMTO01000003.1"/>
</dbReference>
<gene>
    <name evidence="3" type="ORF">SAMN02745110_00537</name>
</gene>
<keyword evidence="3" id="KW-0251">Elongation factor</keyword>
<dbReference type="Gene3D" id="2.40.30.10">
    <property type="entry name" value="Translation factors"/>
    <property type="match status" value="1"/>
</dbReference>
<dbReference type="EMBL" id="FUXA01000004">
    <property type="protein sequence ID" value="SJZ45112.1"/>
    <property type="molecule type" value="Genomic_DNA"/>
</dbReference>
<organism evidence="3 4">
    <name type="scientific">Eubacterium ruminantium</name>
    <dbReference type="NCBI Taxonomy" id="42322"/>
    <lineage>
        <taxon>Bacteria</taxon>
        <taxon>Bacillati</taxon>
        <taxon>Bacillota</taxon>
        <taxon>Clostridia</taxon>
        <taxon>Eubacteriales</taxon>
        <taxon>Eubacteriaceae</taxon>
        <taxon>Eubacterium</taxon>
    </lineage>
</organism>
<evidence type="ECO:0000256" key="2">
    <source>
        <dbReference type="ARBA" id="ARBA00023134"/>
    </source>
</evidence>
<dbReference type="AlphaFoldDB" id="A0A1T4KRQ9"/>
<evidence type="ECO:0000256" key="1">
    <source>
        <dbReference type="ARBA" id="ARBA00022741"/>
    </source>
</evidence>
<evidence type="ECO:0000313" key="4">
    <source>
        <dbReference type="Proteomes" id="UP000189857"/>
    </source>
</evidence>